<dbReference type="OrthoDB" id="408631at2759"/>
<reference evidence="2 3" key="1">
    <citation type="submission" date="2016-04" db="EMBL/GenBank/DDBJ databases">
        <title>A degradative enzymes factory behind the ericoid mycorrhizal symbiosis.</title>
        <authorList>
            <consortium name="DOE Joint Genome Institute"/>
            <person name="Martino E."/>
            <person name="Morin E."/>
            <person name="Grelet G."/>
            <person name="Kuo A."/>
            <person name="Kohler A."/>
            <person name="Daghino S."/>
            <person name="Barry K."/>
            <person name="Choi C."/>
            <person name="Cichocki N."/>
            <person name="Clum A."/>
            <person name="Copeland A."/>
            <person name="Hainaut M."/>
            <person name="Haridas S."/>
            <person name="Labutti K."/>
            <person name="Lindquist E."/>
            <person name="Lipzen A."/>
            <person name="Khouja H.-R."/>
            <person name="Murat C."/>
            <person name="Ohm R."/>
            <person name="Olson A."/>
            <person name="Spatafora J."/>
            <person name="Veneault-Fourrey C."/>
            <person name="Henrissat B."/>
            <person name="Grigoriev I."/>
            <person name="Martin F."/>
            <person name="Perotto S."/>
        </authorList>
    </citation>
    <scope>NUCLEOTIDE SEQUENCE [LARGE SCALE GENOMIC DNA]</scope>
    <source>
        <strain evidence="2 3">F</strain>
    </source>
</reference>
<accession>A0A2J6RGH3</accession>
<sequence length="445" mass="48425">MLLYLSFNNEKSIFVDVVDITPYIAKYRCISLVDITVWKGIPFATSTSGENRFRPPQARAAWNGTLDASHYGAVCLQDFTLDSSLSYGEDCLNLNIWSAGNDTGAKFPVIMWSYPAESTAAQPLFDGAGMASKGVVFVNYNDRTGSLGWLATSELSEEMSESYGTNRSALKWVHANIASFGGDPDHITIMGQTAGSVATYHMLNSLLTKDLIVGAIIESGVRDPRDPYAATVAENYRNMSVALETGTSYMESLNASKIAELRALSFNDLIVSFRGNYSLGAVLDYYAMPGTYMTSILTGSANSVSVLTGNTLDESGASYNYSTTVDAYLEDLQTQYGNWAEKFLALYPANNDSQASESLNAHYQDTDDYTIAQTMNSYWANFAETGNPNLGGSYPASLGNLTYFPKTNSAKNVTFRVGNGFGEKPIAQPAPIELIEKYFAAQVPF</sequence>
<protein>
    <submittedName>
        <fullName evidence="2">Alpha/beta-hydrolase</fullName>
    </submittedName>
</protein>
<evidence type="ECO:0000259" key="1">
    <source>
        <dbReference type="Pfam" id="PF00135"/>
    </source>
</evidence>
<gene>
    <name evidence="2" type="ORF">L207DRAFT_545852</name>
</gene>
<dbReference type="InterPro" id="IPR050309">
    <property type="entry name" value="Type-B_Carboxylest/Lipase"/>
</dbReference>
<dbReference type="Gene3D" id="3.40.50.1820">
    <property type="entry name" value="alpha/beta hydrolase"/>
    <property type="match status" value="1"/>
</dbReference>
<dbReference type="AlphaFoldDB" id="A0A2J6RGH3"/>
<organism evidence="2 3">
    <name type="scientific">Hyaloscypha variabilis (strain UAMH 11265 / GT02V1 / F)</name>
    <name type="common">Meliniomyces variabilis</name>
    <dbReference type="NCBI Taxonomy" id="1149755"/>
    <lineage>
        <taxon>Eukaryota</taxon>
        <taxon>Fungi</taxon>
        <taxon>Dikarya</taxon>
        <taxon>Ascomycota</taxon>
        <taxon>Pezizomycotina</taxon>
        <taxon>Leotiomycetes</taxon>
        <taxon>Helotiales</taxon>
        <taxon>Hyaloscyphaceae</taxon>
        <taxon>Hyaloscypha</taxon>
        <taxon>Hyaloscypha variabilis</taxon>
    </lineage>
</organism>
<dbReference type="EMBL" id="KZ613949">
    <property type="protein sequence ID" value="PMD37625.1"/>
    <property type="molecule type" value="Genomic_DNA"/>
</dbReference>
<keyword evidence="2" id="KW-0378">Hydrolase</keyword>
<dbReference type="InterPro" id="IPR029058">
    <property type="entry name" value="AB_hydrolase_fold"/>
</dbReference>
<dbReference type="InterPro" id="IPR002018">
    <property type="entry name" value="CarbesteraseB"/>
</dbReference>
<feature type="domain" description="Carboxylesterase type B" evidence="1">
    <location>
        <begin position="35"/>
        <end position="366"/>
    </location>
</feature>
<dbReference type="Pfam" id="PF00135">
    <property type="entry name" value="COesterase"/>
    <property type="match status" value="1"/>
</dbReference>
<dbReference type="GO" id="GO:0016787">
    <property type="term" value="F:hydrolase activity"/>
    <property type="evidence" value="ECO:0007669"/>
    <property type="project" value="UniProtKB-KW"/>
</dbReference>
<name>A0A2J6RGH3_HYAVF</name>
<dbReference type="Proteomes" id="UP000235786">
    <property type="component" value="Unassembled WGS sequence"/>
</dbReference>
<evidence type="ECO:0000313" key="3">
    <source>
        <dbReference type="Proteomes" id="UP000235786"/>
    </source>
</evidence>
<dbReference type="SUPFAM" id="SSF53474">
    <property type="entry name" value="alpha/beta-Hydrolases"/>
    <property type="match status" value="1"/>
</dbReference>
<evidence type="ECO:0000313" key="2">
    <source>
        <dbReference type="EMBL" id="PMD37625.1"/>
    </source>
</evidence>
<dbReference type="STRING" id="1149755.A0A2J6RGH3"/>
<dbReference type="PANTHER" id="PTHR11559">
    <property type="entry name" value="CARBOXYLESTERASE"/>
    <property type="match status" value="1"/>
</dbReference>
<keyword evidence="3" id="KW-1185">Reference proteome</keyword>
<proteinExistence type="predicted"/>